<name>A0ABQ1HFM7_9GAMM</name>
<proteinExistence type="predicted"/>
<organism evidence="2 3">
    <name type="scientific">Arenimonas soli</name>
    <dbReference type="NCBI Taxonomy" id="2269504"/>
    <lineage>
        <taxon>Bacteria</taxon>
        <taxon>Pseudomonadati</taxon>
        <taxon>Pseudomonadota</taxon>
        <taxon>Gammaproteobacteria</taxon>
        <taxon>Lysobacterales</taxon>
        <taxon>Lysobacteraceae</taxon>
        <taxon>Arenimonas</taxon>
    </lineage>
</organism>
<feature type="region of interest" description="Disordered" evidence="1">
    <location>
        <begin position="95"/>
        <end position="173"/>
    </location>
</feature>
<dbReference type="EMBL" id="BMKC01000001">
    <property type="protein sequence ID" value="GGA75547.1"/>
    <property type="molecule type" value="Genomic_DNA"/>
</dbReference>
<gene>
    <name evidence="2" type="ORF">GCM10011521_12130</name>
</gene>
<accession>A0ABQ1HFM7</accession>
<evidence type="ECO:0000256" key="1">
    <source>
        <dbReference type="SAM" id="MobiDB-lite"/>
    </source>
</evidence>
<evidence type="ECO:0000313" key="2">
    <source>
        <dbReference type="EMBL" id="GGA75547.1"/>
    </source>
</evidence>
<comment type="caution">
    <text evidence="2">The sequence shown here is derived from an EMBL/GenBank/DDBJ whole genome shotgun (WGS) entry which is preliminary data.</text>
</comment>
<dbReference type="RefSeq" id="WP_188662235.1">
    <property type="nucleotide sequence ID" value="NZ_BMKC01000001.1"/>
</dbReference>
<evidence type="ECO:0000313" key="3">
    <source>
        <dbReference type="Proteomes" id="UP000623419"/>
    </source>
</evidence>
<dbReference type="Proteomes" id="UP000623419">
    <property type="component" value="Unassembled WGS sequence"/>
</dbReference>
<reference evidence="3" key="1">
    <citation type="journal article" date="2019" name="Int. J. Syst. Evol. Microbiol.">
        <title>The Global Catalogue of Microorganisms (GCM) 10K type strain sequencing project: providing services to taxonomists for standard genome sequencing and annotation.</title>
        <authorList>
            <consortium name="The Broad Institute Genomics Platform"/>
            <consortium name="The Broad Institute Genome Sequencing Center for Infectious Disease"/>
            <person name="Wu L."/>
            <person name="Ma J."/>
        </authorList>
    </citation>
    <scope>NUCLEOTIDE SEQUENCE [LARGE SCALE GENOMIC DNA]</scope>
    <source>
        <strain evidence="3">CGMCC 1.15905</strain>
    </source>
</reference>
<sequence>MAAALKKTSRKPPPAPGPGRPKGSKNKVPAELKKALQMALDGFATEIPSLLRKVAAKDPARALELVARLGEYVVPKLGRTEHALSGATLESLVAGAVGPETPRPALNATPSGEQGRYTVPLESNPAGNREPLGYAQLAGPVRNTESAAPTEPRPSDITPSLPNLPREGLTENERTVADLRAKACRPLFEPDYDPHNI</sequence>
<feature type="region of interest" description="Disordered" evidence="1">
    <location>
        <begin position="1"/>
        <end position="29"/>
    </location>
</feature>
<protein>
    <submittedName>
        <fullName evidence="2">Uncharacterized protein</fullName>
    </submittedName>
</protein>
<keyword evidence="3" id="KW-1185">Reference proteome</keyword>